<keyword evidence="3" id="KW-0378">Hydrolase</keyword>
<reference evidence="7" key="1">
    <citation type="submission" date="2023-07" db="EMBL/GenBank/DDBJ databases">
        <title>Conexibacter stalactiti sp. nov., isolated from stalactites in a lava cave and emended description of the genus Conexibacter.</title>
        <authorList>
            <person name="Lee S.D."/>
        </authorList>
    </citation>
    <scope>NUCLEOTIDE SEQUENCE [LARGE SCALE GENOMIC DNA]</scope>
    <source>
        <strain evidence="7">KCTC 39840</strain>
    </source>
</reference>
<name>A0ABU4HL45_9ACTN</name>
<evidence type="ECO:0000256" key="4">
    <source>
        <dbReference type="ARBA" id="ARBA00022833"/>
    </source>
</evidence>
<comment type="cofactor">
    <cofactor evidence="1">
        <name>Zn(2+)</name>
        <dbReference type="ChEBI" id="CHEBI:29105"/>
    </cofactor>
</comment>
<organism evidence="6 7">
    <name type="scientific">Conexibacter stalactiti</name>
    <dbReference type="NCBI Taxonomy" id="1940611"/>
    <lineage>
        <taxon>Bacteria</taxon>
        <taxon>Bacillati</taxon>
        <taxon>Actinomycetota</taxon>
        <taxon>Thermoleophilia</taxon>
        <taxon>Solirubrobacterales</taxon>
        <taxon>Conexibacteraceae</taxon>
        <taxon>Conexibacter</taxon>
    </lineage>
</organism>
<dbReference type="EMBL" id="JAWSTH010000011">
    <property type="protein sequence ID" value="MDW5594046.1"/>
    <property type="molecule type" value="Genomic_DNA"/>
</dbReference>
<evidence type="ECO:0000313" key="6">
    <source>
        <dbReference type="EMBL" id="MDW5594046.1"/>
    </source>
</evidence>
<comment type="caution">
    <text evidence="6">The sequence shown here is derived from an EMBL/GenBank/DDBJ whole genome shotgun (WGS) entry which is preliminary data.</text>
</comment>
<dbReference type="PANTHER" id="PTHR35005">
    <property type="entry name" value="3-DEHYDRO-SCYLLO-INOSOSE HYDROLASE"/>
    <property type="match status" value="1"/>
</dbReference>
<evidence type="ECO:0000313" key="7">
    <source>
        <dbReference type="Proteomes" id="UP001284601"/>
    </source>
</evidence>
<gene>
    <name evidence="6" type="ORF">R7226_06855</name>
</gene>
<evidence type="ECO:0000256" key="5">
    <source>
        <dbReference type="ARBA" id="ARBA00024029"/>
    </source>
</evidence>
<evidence type="ECO:0000256" key="3">
    <source>
        <dbReference type="ARBA" id="ARBA00022801"/>
    </source>
</evidence>
<evidence type="ECO:0000256" key="1">
    <source>
        <dbReference type="ARBA" id="ARBA00001947"/>
    </source>
</evidence>
<proteinExistence type="inferred from homology"/>
<accession>A0ABU4HL45</accession>
<dbReference type="RefSeq" id="WP_318596304.1">
    <property type="nucleotide sequence ID" value="NZ_JAWSTH010000011.1"/>
</dbReference>
<keyword evidence="4" id="KW-0862">Zinc</keyword>
<keyword evidence="7" id="KW-1185">Reference proteome</keyword>
<dbReference type="Pfam" id="PF02633">
    <property type="entry name" value="Creatininase"/>
    <property type="match status" value="1"/>
</dbReference>
<evidence type="ECO:0000256" key="2">
    <source>
        <dbReference type="ARBA" id="ARBA00022723"/>
    </source>
</evidence>
<protein>
    <submittedName>
        <fullName evidence="6">Creatininase family protein</fullName>
    </submittedName>
</protein>
<sequence length="267" mass="29739">MTYSIFQDTLAELTYPQLEAAARRGVPVLLPTGVVEEHGPHLPLSTDVIGSQLLCRLARARVIERGGEALVAPPFYWGINHVTGAFPGSFRTRPEIAAALLEDIFSSLASFGFDDVFVVNHHGDRAHNQMIADVIGAQHAAGRTGIRWLDHGGTVRRLGFSGEEPQWVVYDPPEEWRGRLSAHGGRTETALVARYAPQLVDWDVIEQLPEHQLTPEQLAEWRRGDEHAKQITPHGYFGRPRTEFDDWRFYEHHGRAMGDAVVALTGA</sequence>
<dbReference type="Gene3D" id="3.40.50.10310">
    <property type="entry name" value="Creatininase"/>
    <property type="match status" value="1"/>
</dbReference>
<keyword evidence="2" id="KW-0479">Metal-binding</keyword>
<dbReference type="PANTHER" id="PTHR35005:SF1">
    <property type="entry name" value="2-AMINO-5-FORMYLAMINO-6-RIBOSYLAMINOPYRIMIDIN-4(3H)-ONE 5'-MONOPHOSPHATE DEFORMYLASE"/>
    <property type="match status" value="1"/>
</dbReference>
<comment type="similarity">
    <text evidence="5">Belongs to the creatininase superfamily.</text>
</comment>
<dbReference type="SUPFAM" id="SSF102215">
    <property type="entry name" value="Creatininase"/>
    <property type="match status" value="1"/>
</dbReference>
<dbReference type="InterPro" id="IPR024087">
    <property type="entry name" value="Creatininase-like_sf"/>
</dbReference>
<dbReference type="InterPro" id="IPR003785">
    <property type="entry name" value="Creatininase/forma_Hydrolase"/>
</dbReference>
<dbReference type="Proteomes" id="UP001284601">
    <property type="component" value="Unassembled WGS sequence"/>
</dbReference>